<evidence type="ECO:0000259" key="7">
    <source>
        <dbReference type="Pfam" id="PF00248"/>
    </source>
</evidence>
<dbReference type="RefSeq" id="WP_311539020.1">
    <property type="nucleotide sequence ID" value="NZ_BAAARH010000002.1"/>
</dbReference>
<protein>
    <submittedName>
        <fullName evidence="8">2,5-diketo-D-gluconate reductase A</fullName>
        <ecNumber evidence="8">1.1.1.346</ecNumber>
    </submittedName>
</protein>
<dbReference type="Gene3D" id="3.20.20.100">
    <property type="entry name" value="NADP-dependent oxidoreductase domain"/>
    <property type="match status" value="1"/>
</dbReference>
<evidence type="ECO:0000256" key="2">
    <source>
        <dbReference type="ARBA" id="ARBA00022857"/>
    </source>
</evidence>
<sequence length="278" mass="30301">MTENHTTKTATLGSGLEIPLIGLGTWPLQGEEAADMVECALRNGYRHLDTAKNYLNHDGVGEGIRRSGVDRSEIWVTSKFNKESHSYDGAIAAYDSTLREMGLEYLDLFLIHWPNPSVGGFVEASRGLQSLVDAGRLRAWGVSNFKQNHLEQVVAAGLTPAVNQIQVDPLVQQRELIAFTDSHGIPTVAYSPLGRAGDFFADPAIAGPAEKYGKSAAQVVLRWHLEAGRVAIPRSANEEHQRQNLEIFDFSLTPEETAAIGALDTGKGARHDSDEFGH</sequence>
<dbReference type="Proteomes" id="UP000580797">
    <property type="component" value="Unassembled WGS sequence"/>
</dbReference>
<feature type="active site" description="Proton donor" evidence="4">
    <location>
        <position position="54"/>
    </location>
</feature>
<dbReference type="InterPro" id="IPR020471">
    <property type="entry name" value="AKR"/>
</dbReference>
<dbReference type="GO" id="GO:0016616">
    <property type="term" value="F:oxidoreductase activity, acting on the CH-OH group of donors, NAD or NADP as acceptor"/>
    <property type="evidence" value="ECO:0007669"/>
    <property type="project" value="UniProtKB-ARBA"/>
</dbReference>
<keyword evidence="3 8" id="KW-0560">Oxidoreductase</keyword>
<dbReference type="PANTHER" id="PTHR43827">
    <property type="entry name" value="2,5-DIKETO-D-GLUCONIC ACID REDUCTASE"/>
    <property type="match status" value="1"/>
</dbReference>
<name>A0A7W8TUX7_9MICC</name>
<dbReference type="InterPro" id="IPR023210">
    <property type="entry name" value="NADP_OxRdtase_dom"/>
</dbReference>
<evidence type="ECO:0000256" key="6">
    <source>
        <dbReference type="PIRSR" id="PIRSR000097-3"/>
    </source>
</evidence>
<organism evidence="8 9">
    <name type="scientific">Neomicrococcus aestuarii</name>
    <dbReference type="NCBI Taxonomy" id="556325"/>
    <lineage>
        <taxon>Bacteria</taxon>
        <taxon>Bacillati</taxon>
        <taxon>Actinomycetota</taxon>
        <taxon>Actinomycetes</taxon>
        <taxon>Micrococcales</taxon>
        <taxon>Micrococcaceae</taxon>
        <taxon>Neomicrococcus</taxon>
    </lineage>
</organism>
<comment type="caution">
    <text evidence="8">The sequence shown here is derived from an EMBL/GenBank/DDBJ whole genome shotgun (WGS) entry which is preliminary data.</text>
</comment>
<gene>
    <name evidence="8" type="ORF">HD598_002044</name>
</gene>
<dbReference type="PANTHER" id="PTHR43827:SF3">
    <property type="entry name" value="NADP-DEPENDENT OXIDOREDUCTASE DOMAIN-CONTAINING PROTEIN"/>
    <property type="match status" value="1"/>
</dbReference>
<dbReference type="CDD" id="cd19071">
    <property type="entry name" value="AKR_AKR1-5-like"/>
    <property type="match status" value="1"/>
</dbReference>
<proteinExistence type="inferred from homology"/>
<dbReference type="PIRSF" id="PIRSF000097">
    <property type="entry name" value="AKR"/>
    <property type="match status" value="1"/>
</dbReference>
<dbReference type="EC" id="1.1.1.346" evidence="8"/>
<keyword evidence="2" id="KW-0521">NADP</keyword>
<evidence type="ECO:0000313" key="8">
    <source>
        <dbReference type="EMBL" id="MBB5513357.1"/>
    </source>
</evidence>
<evidence type="ECO:0000313" key="9">
    <source>
        <dbReference type="Proteomes" id="UP000580797"/>
    </source>
</evidence>
<reference evidence="8 9" key="1">
    <citation type="submission" date="2020-08" db="EMBL/GenBank/DDBJ databases">
        <title>Sequencing the genomes of 1000 actinobacteria strains.</title>
        <authorList>
            <person name="Klenk H.-P."/>
        </authorList>
    </citation>
    <scope>NUCLEOTIDE SEQUENCE [LARGE SCALE GENOMIC DNA]</scope>
    <source>
        <strain evidence="8 9">DSM 105783</strain>
    </source>
</reference>
<evidence type="ECO:0000256" key="3">
    <source>
        <dbReference type="ARBA" id="ARBA00023002"/>
    </source>
</evidence>
<dbReference type="PRINTS" id="PR00069">
    <property type="entry name" value="ALDKETRDTASE"/>
</dbReference>
<feature type="domain" description="NADP-dependent oxidoreductase" evidence="7">
    <location>
        <begin position="21"/>
        <end position="263"/>
    </location>
</feature>
<feature type="site" description="Lowers pKa of active site Tyr" evidence="6">
    <location>
        <position position="79"/>
    </location>
</feature>
<dbReference type="SUPFAM" id="SSF51430">
    <property type="entry name" value="NAD(P)-linked oxidoreductase"/>
    <property type="match status" value="1"/>
</dbReference>
<dbReference type="EMBL" id="JACHDR010000001">
    <property type="protein sequence ID" value="MBB5513357.1"/>
    <property type="molecule type" value="Genomic_DNA"/>
</dbReference>
<feature type="binding site" evidence="5">
    <location>
        <position position="112"/>
    </location>
    <ligand>
        <name>substrate</name>
    </ligand>
</feature>
<evidence type="ECO:0000256" key="1">
    <source>
        <dbReference type="ARBA" id="ARBA00007905"/>
    </source>
</evidence>
<accession>A0A7W8TUX7</accession>
<evidence type="ECO:0000256" key="5">
    <source>
        <dbReference type="PIRSR" id="PIRSR000097-2"/>
    </source>
</evidence>
<dbReference type="FunFam" id="3.20.20.100:FF:000002">
    <property type="entry name" value="2,5-diketo-D-gluconic acid reductase A"/>
    <property type="match status" value="1"/>
</dbReference>
<dbReference type="InterPro" id="IPR036812">
    <property type="entry name" value="NAD(P)_OxRdtase_dom_sf"/>
</dbReference>
<evidence type="ECO:0000256" key="4">
    <source>
        <dbReference type="PIRSR" id="PIRSR000097-1"/>
    </source>
</evidence>
<dbReference type="AlphaFoldDB" id="A0A7W8TUX7"/>
<dbReference type="Pfam" id="PF00248">
    <property type="entry name" value="Aldo_ket_red"/>
    <property type="match status" value="1"/>
</dbReference>
<comment type="similarity">
    <text evidence="1">Belongs to the aldo/keto reductase family.</text>
</comment>